<accession>E4XH87</accession>
<evidence type="ECO:0000256" key="5">
    <source>
        <dbReference type="ARBA" id="ARBA00035351"/>
    </source>
</evidence>
<dbReference type="GO" id="GO:0002181">
    <property type="term" value="P:cytoplasmic translation"/>
    <property type="evidence" value="ECO:0007669"/>
    <property type="project" value="TreeGrafter"/>
</dbReference>
<keyword evidence="7" id="KW-0175">Coiled coil</keyword>
<evidence type="ECO:0000256" key="4">
    <source>
        <dbReference type="ARBA" id="ARBA00035233"/>
    </source>
</evidence>
<proteinExistence type="inferred from homology"/>
<dbReference type="CDD" id="cd13156">
    <property type="entry name" value="KOW_RPL6"/>
    <property type="match status" value="1"/>
</dbReference>
<comment type="subunit">
    <text evidence="6">Component of the large ribosomal subunit. May bind IPO9 with low affinity.</text>
</comment>
<dbReference type="AlphaFoldDB" id="E4XH87"/>
<dbReference type="GO" id="GO:0003723">
    <property type="term" value="F:RNA binding"/>
    <property type="evidence" value="ECO:0007669"/>
    <property type="project" value="TreeGrafter"/>
</dbReference>
<dbReference type="OrthoDB" id="2436667at2759"/>
<protein>
    <recommendedName>
        <fullName evidence="4">Large ribosomal subunit protein eL6</fullName>
    </recommendedName>
    <alternativeName>
        <fullName evidence="5">60S ribosomal protein L6</fullName>
    </alternativeName>
</protein>
<dbReference type="EMBL" id="FN653050">
    <property type="protein sequence ID" value="CBY10035.1"/>
    <property type="molecule type" value="Genomic_DNA"/>
</dbReference>
<dbReference type="PANTHER" id="PTHR10715:SF0">
    <property type="entry name" value="LARGE RIBOSOMAL SUBUNIT PROTEIN EL6"/>
    <property type="match status" value="1"/>
</dbReference>
<evidence type="ECO:0000313" key="9">
    <source>
        <dbReference type="EMBL" id="CBY10035.1"/>
    </source>
</evidence>
<evidence type="ECO:0000256" key="8">
    <source>
        <dbReference type="SAM" id="MobiDB-lite"/>
    </source>
</evidence>
<name>E4XH87_OIKDI</name>
<keyword evidence="3" id="KW-0687">Ribonucleoprotein</keyword>
<dbReference type="InParanoid" id="E4XH87"/>
<dbReference type="InterPro" id="IPR008991">
    <property type="entry name" value="Translation_prot_SH3-like_sf"/>
</dbReference>
<dbReference type="SUPFAM" id="SSF50104">
    <property type="entry name" value="Translation proteins SH3-like domain"/>
    <property type="match status" value="1"/>
</dbReference>
<evidence type="ECO:0000313" key="10">
    <source>
        <dbReference type="Proteomes" id="UP000001307"/>
    </source>
</evidence>
<feature type="coiled-coil region" evidence="7">
    <location>
        <begin position="143"/>
        <end position="170"/>
    </location>
</feature>
<dbReference type="Proteomes" id="UP000001307">
    <property type="component" value="Unassembled WGS sequence"/>
</dbReference>
<dbReference type="InterPro" id="IPR041997">
    <property type="entry name" value="Ribosomal_eL6_KOW"/>
</dbReference>
<dbReference type="InterPro" id="IPR000915">
    <property type="entry name" value="60S_ribosomal_eL6"/>
</dbReference>
<keyword evidence="2" id="KW-0689">Ribosomal protein</keyword>
<evidence type="ECO:0000256" key="3">
    <source>
        <dbReference type="ARBA" id="ARBA00023274"/>
    </source>
</evidence>
<reference evidence="9" key="1">
    <citation type="journal article" date="2010" name="Science">
        <title>Plasticity of animal genome architecture unmasked by rapid evolution of a pelagic tunicate.</title>
        <authorList>
            <person name="Denoeud F."/>
            <person name="Henriet S."/>
            <person name="Mungpakdee S."/>
            <person name="Aury J.M."/>
            <person name="Da Silva C."/>
            <person name="Brinkmann H."/>
            <person name="Mikhaleva J."/>
            <person name="Olsen L.C."/>
            <person name="Jubin C."/>
            <person name="Canestro C."/>
            <person name="Bouquet J.M."/>
            <person name="Danks G."/>
            <person name="Poulain J."/>
            <person name="Campsteijn C."/>
            <person name="Adamski M."/>
            <person name="Cross I."/>
            <person name="Yadetie F."/>
            <person name="Muffato M."/>
            <person name="Louis A."/>
            <person name="Butcher S."/>
            <person name="Tsagkogeorga G."/>
            <person name="Konrad A."/>
            <person name="Singh S."/>
            <person name="Jensen M.F."/>
            <person name="Cong E.H."/>
            <person name="Eikeseth-Otteraa H."/>
            <person name="Noel B."/>
            <person name="Anthouard V."/>
            <person name="Porcel B.M."/>
            <person name="Kachouri-Lafond R."/>
            <person name="Nishino A."/>
            <person name="Ugolini M."/>
            <person name="Chourrout P."/>
            <person name="Nishida H."/>
            <person name="Aasland R."/>
            <person name="Huzurbazar S."/>
            <person name="Westhof E."/>
            <person name="Delsuc F."/>
            <person name="Lehrach H."/>
            <person name="Reinhardt R."/>
            <person name="Weissenbach J."/>
            <person name="Roy S.W."/>
            <person name="Artiguenave F."/>
            <person name="Postlethwait J.H."/>
            <person name="Manak J.R."/>
            <person name="Thompson E.M."/>
            <person name="Jaillon O."/>
            <person name="Du Pasquier L."/>
            <person name="Boudinot P."/>
            <person name="Liberles D.A."/>
            <person name="Volff J.N."/>
            <person name="Philippe H."/>
            <person name="Lenhard B."/>
            <person name="Roest Crollius H."/>
            <person name="Wincker P."/>
            <person name="Chourrout D."/>
        </authorList>
    </citation>
    <scope>NUCLEOTIDE SEQUENCE [LARGE SCALE GENOMIC DNA]</scope>
</reference>
<gene>
    <name evidence="9" type="ORF">GSOID_T00010858001</name>
</gene>
<dbReference type="InterPro" id="IPR014722">
    <property type="entry name" value="Rib_uL2_dom2"/>
</dbReference>
<evidence type="ECO:0000256" key="6">
    <source>
        <dbReference type="ARBA" id="ARBA00046388"/>
    </source>
</evidence>
<dbReference type="PANTHER" id="PTHR10715">
    <property type="entry name" value="60S RIBOSOMAL PROTEIN L6"/>
    <property type="match status" value="1"/>
</dbReference>
<evidence type="ECO:0000256" key="7">
    <source>
        <dbReference type="SAM" id="Coils"/>
    </source>
</evidence>
<dbReference type="GO" id="GO:0022625">
    <property type="term" value="C:cytosolic large ribosomal subunit"/>
    <property type="evidence" value="ECO:0007669"/>
    <property type="project" value="TreeGrafter"/>
</dbReference>
<feature type="region of interest" description="Disordered" evidence="8">
    <location>
        <begin position="1"/>
        <end position="44"/>
    </location>
</feature>
<comment type="similarity">
    <text evidence="1">Belongs to the eukaryotic ribosomal protein eL6 family.</text>
</comment>
<dbReference type="GO" id="GO:0000027">
    <property type="term" value="P:ribosomal large subunit assembly"/>
    <property type="evidence" value="ECO:0007669"/>
    <property type="project" value="TreeGrafter"/>
</dbReference>
<sequence length="199" mass="22924">MSESYCKKIVTKRSLPESRKSEKNSDNQPYFKKKKKQKKSFSEKKNSCNLEAGRILILLTGRHRGKRVVFIKQLRQSGLLLVTGPYCINGVPLRRVHQKTTITTSSILPISEAHFKVPPFVNDSFFCAKTKEKKVSVDAVLENSEKKESEAKLSEERKLLQRQVDEAALESIRSIPFMKDYLSQKFSLSKNQMPHKMNF</sequence>
<keyword evidence="10" id="KW-1185">Reference proteome</keyword>
<dbReference type="GO" id="GO:0003735">
    <property type="term" value="F:structural constituent of ribosome"/>
    <property type="evidence" value="ECO:0007669"/>
    <property type="project" value="InterPro"/>
</dbReference>
<feature type="compositionally biased region" description="Basic and acidic residues" evidence="8">
    <location>
        <begin position="14"/>
        <end position="25"/>
    </location>
</feature>
<organism evidence="9">
    <name type="scientific">Oikopleura dioica</name>
    <name type="common">Tunicate</name>
    <dbReference type="NCBI Taxonomy" id="34765"/>
    <lineage>
        <taxon>Eukaryota</taxon>
        <taxon>Metazoa</taxon>
        <taxon>Chordata</taxon>
        <taxon>Tunicata</taxon>
        <taxon>Appendicularia</taxon>
        <taxon>Copelata</taxon>
        <taxon>Oikopleuridae</taxon>
        <taxon>Oikopleura</taxon>
    </lineage>
</organism>
<evidence type="ECO:0000256" key="2">
    <source>
        <dbReference type="ARBA" id="ARBA00022980"/>
    </source>
</evidence>
<dbReference type="Pfam" id="PF01159">
    <property type="entry name" value="Ribosomal_L6e"/>
    <property type="match status" value="1"/>
</dbReference>
<dbReference type="Gene3D" id="2.30.30.30">
    <property type="match status" value="1"/>
</dbReference>
<evidence type="ECO:0000256" key="1">
    <source>
        <dbReference type="ARBA" id="ARBA00010592"/>
    </source>
</evidence>